<gene>
    <name evidence="1" type="ORF">LCGC14_1731230</name>
</gene>
<evidence type="ECO:0000313" key="1">
    <source>
        <dbReference type="EMBL" id="KKM07710.1"/>
    </source>
</evidence>
<comment type="caution">
    <text evidence="1">The sequence shown here is derived from an EMBL/GenBank/DDBJ whole genome shotgun (WGS) entry which is preliminary data.</text>
</comment>
<reference evidence="1" key="1">
    <citation type="journal article" date="2015" name="Nature">
        <title>Complex archaea that bridge the gap between prokaryotes and eukaryotes.</title>
        <authorList>
            <person name="Spang A."/>
            <person name="Saw J.H."/>
            <person name="Jorgensen S.L."/>
            <person name="Zaremba-Niedzwiedzka K."/>
            <person name="Martijn J."/>
            <person name="Lind A.E."/>
            <person name="van Eijk R."/>
            <person name="Schleper C."/>
            <person name="Guy L."/>
            <person name="Ettema T.J."/>
        </authorList>
    </citation>
    <scope>NUCLEOTIDE SEQUENCE</scope>
</reference>
<protein>
    <submittedName>
        <fullName evidence="1">Uncharacterized protein</fullName>
    </submittedName>
</protein>
<organism evidence="1">
    <name type="scientific">marine sediment metagenome</name>
    <dbReference type="NCBI Taxonomy" id="412755"/>
    <lineage>
        <taxon>unclassified sequences</taxon>
        <taxon>metagenomes</taxon>
        <taxon>ecological metagenomes</taxon>
    </lineage>
</organism>
<feature type="non-terminal residue" evidence="1">
    <location>
        <position position="240"/>
    </location>
</feature>
<accession>A0A0F9H9E6</accession>
<proteinExistence type="predicted"/>
<sequence length="240" mass="25176">MRVGIVRTDLGRGIYLADVESAVQRNFSSEPPGQSRNIRRPTLIELEAPFVAYPLPVNLTGSDTNALVDTSSNDTLRIRVAASDAFTVIAVTSGVSTAKTDIRDDLNTAFASNSLPFLAKIVGTNQIRIYSTGTNTGESARLENDTFANGSTLNTPLGFTDGSVNTVPSHAANVTALLAVVYPTSVTIDVSTASLVAFETVVDLSSDDQTAIIAAIADLVAPQLVETGLVELSFVQGILS</sequence>
<dbReference type="EMBL" id="LAZR01015711">
    <property type="protein sequence ID" value="KKM07710.1"/>
    <property type="molecule type" value="Genomic_DNA"/>
</dbReference>
<dbReference type="AlphaFoldDB" id="A0A0F9H9E6"/>
<name>A0A0F9H9E6_9ZZZZ</name>